<protein>
    <submittedName>
        <fullName evidence="2">Uncharacterized protein</fullName>
    </submittedName>
</protein>
<feature type="non-terminal residue" evidence="2">
    <location>
        <position position="1"/>
    </location>
</feature>
<dbReference type="EMBL" id="CAJOBJ010108022">
    <property type="protein sequence ID" value="CAF4617997.1"/>
    <property type="molecule type" value="Genomic_DNA"/>
</dbReference>
<comment type="caution">
    <text evidence="2">The sequence shown here is derived from an EMBL/GenBank/DDBJ whole genome shotgun (WGS) entry which is preliminary data.</text>
</comment>
<gene>
    <name evidence="3" type="ORF">BYL167_LOCUS42775</name>
    <name evidence="2" type="ORF">GIL414_LOCUS39645</name>
    <name evidence="4" type="ORF">SMN809_LOCUS50835</name>
</gene>
<evidence type="ECO:0000313" key="3">
    <source>
        <dbReference type="EMBL" id="CAF4665917.1"/>
    </source>
</evidence>
<feature type="compositionally biased region" description="Polar residues" evidence="1">
    <location>
        <begin position="1"/>
        <end position="27"/>
    </location>
</feature>
<dbReference type="Proteomes" id="UP000681720">
    <property type="component" value="Unassembled WGS sequence"/>
</dbReference>
<evidence type="ECO:0000313" key="5">
    <source>
        <dbReference type="Proteomes" id="UP000681720"/>
    </source>
</evidence>
<reference evidence="2" key="1">
    <citation type="submission" date="2021-02" db="EMBL/GenBank/DDBJ databases">
        <authorList>
            <person name="Nowell W R."/>
        </authorList>
    </citation>
    <scope>NUCLEOTIDE SEQUENCE</scope>
</reference>
<dbReference type="AlphaFoldDB" id="A0A8S2ZCP5"/>
<feature type="compositionally biased region" description="Polar residues" evidence="1">
    <location>
        <begin position="34"/>
        <end position="65"/>
    </location>
</feature>
<dbReference type="EMBL" id="CAJOBH010111931">
    <property type="protein sequence ID" value="CAF4665917.1"/>
    <property type="molecule type" value="Genomic_DNA"/>
</dbReference>
<evidence type="ECO:0000313" key="4">
    <source>
        <dbReference type="EMBL" id="CAF4881345.1"/>
    </source>
</evidence>
<evidence type="ECO:0000313" key="2">
    <source>
        <dbReference type="EMBL" id="CAF4617997.1"/>
    </source>
</evidence>
<organism evidence="2 5">
    <name type="scientific">Rotaria magnacalcarata</name>
    <dbReference type="NCBI Taxonomy" id="392030"/>
    <lineage>
        <taxon>Eukaryota</taxon>
        <taxon>Metazoa</taxon>
        <taxon>Spiralia</taxon>
        <taxon>Gnathifera</taxon>
        <taxon>Rotifera</taxon>
        <taxon>Eurotatoria</taxon>
        <taxon>Bdelloidea</taxon>
        <taxon>Philodinida</taxon>
        <taxon>Philodinidae</taxon>
        <taxon>Rotaria</taxon>
    </lineage>
</organism>
<accession>A0A8S2ZCP5</accession>
<feature type="region of interest" description="Disordered" evidence="1">
    <location>
        <begin position="1"/>
        <end position="73"/>
    </location>
</feature>
<dbReference type="Proteomes" id="UP000676336">
    <property type="component" value="Unassembled WGS sequence"/>
</dbReference>
<evidence type="ECO:0000256" key="1">
    <source>
        <dbReference type="SAM" id="MobiDB-lite"/>
    </source>
</evidence>
<feature type="non-terminal residue" evidence="2">
    <location>
        <position position="73"/>
    </location>
</feature>
<dbReference type="EMBL" id="CAJOBI010168930">
    <property type="protein sequence ID" value="CAF4881345.1"/>
    <property type="molecule type" value="Genomic_DNA"/>
</dbReference>
<sequence>ETNLNRHLNTTGTNKNETDLPSVTSPIVQKKSNKNSIESQTHTISSDSLTKPATINQEGAPTSSPLLKRPILK</sequence>
<dbReference type="Proteomes" id="UP000681967">
    <property type="component" value="Unassembled WGS sequence"/>
</dbReference>
<proteinExistence type="predicted"/>
<name>A0A8S2ZCP5_9BILA</name>